<sequence length="264" mass="28684">MDVRIRDRIFAAADRLHQSNGAGDSFPTVGAVREVAKVNMNDACVGMREWRKAQTAQVATIAVDVPAPLQQASDDALQALWQAATALANETLQAAQAAWQAERSELEALNQQVASAFETQAQELEDQKTLVGRAQAECAQAIADMKASEQRADALSQEDTLLRAAAEHARSRITELERHAEVLRREHGELLTALTSANRYIDEMRQVHTRELHDLKAAQAAALQQVSDAHLACGPVLALAREEAASLRGELTALRAQGIGRRDA</sequence>
<dbReference type="Pfam" id="PF11740">
    <property type="entry name" value="KfrA_N"/>
    <property type="match status" value="1"/>
</dbReference>
<evidence type="ECO:0000313" key="3">
    <source>
        <dbReference type="EMBL" id="MYN40337.1"/>
    </source>
</evidence>
<dbReference type="EMBL" id="WWCS01000007">
    <property type="protein sequence ID" value="MYN40337.1"/>
    <property type="molecule type" value="Genomic_DNA"/>
</dbReference>
<accession>A0ABW9WJ12</accession>
<organism evidence="3 4">
    <name type="scientific">Duganella margarita</name>
    <dbReference type="NCBI Taxonomy" id="2692170"/>
    <lineage>
        <taxon>Bacteria</taxon>
        <taxon>Pseudomonadati</taxon>
        <taxon>Pseudomonadota</taxon>
        <taxon>Betaproteobacteria</taxon>
        <taxon>Burkholderiales</taxon>
        <taxon>Oxalobacteraceae</taxon>
        <taxon>Telluria group</taxon>
        <taxon>Duganella</taxon>
    </lineage>
</organism>
<name>A0ABW9WJ12_9BURK</name>
<feature type="coiled-coil region" evidence="1">
    <location>
        <begin position="89"/>
        <end position="186"/>
    </location>
</feature>
<evidence type="ECO:0000256" key="1">
    <source>
        <dbReference type="SAM" id="Coils"/>
    </source>
</evidence>
<dbReference type="Proteomes" id="UP000466332">
    <property type="component" value="Unassembled WGS sequence"/>
</dbReference>
<evidence type="ECO:0000259" key="2">
    <source>
        <dbReference type="Pfam" id="PF11740"/>
    </source>
</evidence>
<dbReference type="RefSeq" id="WP_161045400.1">
    <property type="nucleotide sequence ID" value="NZ_WWCS01000007.1"/>
</dbReference>
<feature type="domain" description="KfrA N-terminal DNA-binding" evidence="2">
    <location>
        <begin position="7"/>
        <end position="124"/>
    </location>
</feature>
<dbReference type="InterPro" id="IPR021104">
    <property type="entry name" value="KfrA_DNA-bd_N"/>
</dbReference>
<gene>
    <name evidence="3" type="ORF">GTP55_13225</name>
</gene>
<comment type="caution">
    <text evidence="3">The sequence shown here is derived from an EMBL/GenBank/DDBJ whole genome shotgun (WGS) entry which is preliminary data.</text>
</comment>
<protein>
    <submittedName>
        <fullName evidence="3">KfrA protein</fullName>
    </submittedName>
</protein>
<evidence type="ECO:0000313" key="4">
    <source>
        <dbReference type="Proteomes" id="UP000466332"/>
    </source>
</evidence>
<keyword evidence="1" id="KW-0175">Coiled coil</keyword>
<proteinExistence type="predicted"/>
<reference evidence="3 4" key="1">
    <citation type="submission" date="2019-12" db="EMBL/GenBank/DDBJ databases">
        <title>Novel species isolated from a subtropical stream in China.</title>
        <authorList>
            <person name="Lu H."/>
        </authorList>
    </citation>
    <scope>NUCLEOTIDE SEQUENCE [LARGE SCALE GENOMIC DNA]</scope>
    <source>
        <strain evidence="3 4">FT109W</strain>
    </source>
</reference>
<keyword evidence="4" id="KW-1185">Reference proteome</keyword>